<keyword evidence="2" id="KW-1185">Reference proteome</keyword>
<gene>
    <name evidence="1" type="ORF">H4S07_001078</name>
</gene>
<organism evidence="1 2">
    <name type="scientific">Coemansia furcata</name>
    <dbReference type="NCBI Taxonomy" id="417177"/>
    <lineage>
        <taxon>Eukaryota</taxon>
        <taxon>Fungi</taxon>
        <taxon>Fungi incertae sedis</taxon>
        <taxon>Zoopagomycota</taxon>
        <taxon>Kickxellomycotina</taxon>
        <taxon>Kickxellomycetes</taxon>
        <taxon>Kickxellales</taxon>
        <taxon>Kickxellaceae</taxon>
        <taxon>Coemansia</taxon>
    </lineage>
</organism>
<comment type="caution">
    <text evidence="1">The sequence shown here is derived from an EMBL/GenBank/DDBJ whole genome shotgun (WGS) entry which is preliminary data.</text>
</comment>
<evidence type="ECO:0000313" key="1">
    <source>
        <dbReference type="EMBL" id="KAJ2812882.1"/>
    </source>
</evidence>
<evidence type="ECO:0000313" key="2">
    <source>
        <dbReference type="Proteomes" id="UP001140096"/>
    </source>
</evidence>
<reference evidence="1" key="1">
    <citation type="submission" date="2022-07" db="EMBL/GenBank/DDBJ databases">
        <title>Phylogenomic reconstructions and comparative analyses of Kickxellomycotina fungi.</title>
        <authorList>
            <person name="Reynolds N.K."/>
            <person name="Stajich J.E."/>
            <person name="Barry K."/>
            <person name="Grigoriev I.V."/>
            <person name="Crous P."/>
            <person name="Smith M.E."/>
        </authorList>
    </citation>
    <scope>NUCLEOTIDE SEQUENCE</scope>
    <source>
        <strain evidence="1">CBS 102833</strain>
    </source>
</reference>
<dbReference type="EMBL" id="JANBUP010000141">
    <property type="protein sequence ID" value="KAJ2812882.1"/>
    <property type="molecule type" value="Genomic_DNA"/>
</dbReference>
<name>A0ACC1LPI0_9FUNG</name>
<accession>A0ACC1LPI0</accession>
<proteinExistence type="predicted"/>
<dbReference type="Proteomes" id="UP001140096">
    <property type="component" value="Unassembled WGS sequence"/>
</dbReference>
<sequence>MQDHLIVQLMAEDDVQQQQQVTLDDDVVAVRSWMWQHLQHNNRLLVNDFEDDEGTLPLYGESDDKGKYSDSLLHEISKEQRATLEWQAHLDTVEQGHIAKVQRIMQQQLALQLELRASSLWQSNVANLICLEMLLAKLVNERLPKIQCTVIDSGEARKGKIVSRCESLRITADQISEIKWLLELTSGPRPLPLRSRHTRRPNAEQDPDRVTGRNTRKHNRPQKHVAQHYYNTGASSTLPGLSSRRNRADRYARPARGGSDVDDNNISDDSMGDFIDDDDDVAPVGSVGGDGFATSNKRLVSSAPSIDASAFAAELARHSPDAMYLAAIDCIQQMAQGATSFGAAPPCGTDAAPKDMVPAVIALRVWSEFQCWIHSARPTVKVQYANFQSRDKAKRQLDHLLAKQQAGSNVEISIRPPRHVDIALRFTPGLLIDGCHLPDVIHIMHDNSVAQRTAFYDFYRWRRCNDGTHRSPAMPSSDEEGNVAKNTSTTPGGPKGSQLMHKRTHDMVVSSDDNSNNGDSVVNLAILEVEAEHAEQAVQSSQPKAPVMPVTPARNRRRNIRPIREEDAEVLETRRIQRQAEEEVNRRMQMAAASSPNDHQGAAASQTSVIVPIEVDDDDDDSSIVMGGDDEIIVSGTMPPAVSSTVEVDIGKIGTPTLINTGHFDDQSDVMIPGFIAAQLKPHQLQGVRFMWRNLVMLSNHQSSTSDKGTSSSGRLIPAQHGCILAHSMGLGKTLQTITLIYTLLNAVSAPTPIPDFVGSNFNTRRVLILCPPTIQANWTAEFWKWTGVHHTMADVSTYHKAIDGPLLPPGFGDNDSVLGKGGKDRRAKLRILQALRRESRRVVTQVVNFGLMRNMKMRLAALSAWHQHGGVMIMGYPGFRELMRAIDNRPRKRATAAAATVASGRDSSSSPGPADPESPQVLVRRYLLEEGPCLVVADEGHVIKNSDALLSKYVNMLKTKVRVCLMGYPLQNNLVEYWTMVNFCSPKFLGELADFRNSYVNPIGNGLYLDSSPTDKRTSTLRMKALQSLLESIVDCRDMNVLHSQLLRKAEYVIACLLTPAQMRLYSAYLTHVVGIGPDSEDSSIVQAASGQNLLVHCSVLSSICNHPAICHSVVTNNTGTSTATAAKRAQAEIAPISLDEGAGLDQLEDLAQELGSGGGSSNPGGRNIDWCKDIFASYSEPDQNLRLPSHCLKVVLMLDIICLSIAQGERMLVFTRSIPTLDYLQQVVEASGILATSGSSLRIDGSTNVSYRQDLIDSFNAPDSPHYLFFISSGTGSIGVNLVAASRVIIFDIGWNPLYDEQAIARAYRYGQRRRVYVYRLITAGTWEDNMFSNNMFKVAMTRRVVDRQSTGHRITRDDMQCYFQHPSLNPPTISTDDMAHLAQEYHDDLVFTALLADHASNLTKVMPQATLVAEEEEHLLEGDSEIIKSMVIAELQRFGRIPVASMPQVNASSTLGVSAMAAANNAASAAFNSSHLQLLCPPLPPLTQASTLFTASTSSTAVLIDTSNPMWYDIRRQKVNVVKVILEFILTRLAELPAFPPEHDKANKTREGVACLFNDWHGQIIAYINNTGTDKGQRHGELLINALPSLCTNVFCMLVVHLHICSDEELQRYIFKTASMN</sequence>
<protein>
    <submittedName>
        <fullName evidence="1">Uncharacterized protein</fullName>
    </submittedName>
</protein>